<evidence type="ECO:0000259" key="2">
    <source>
        <dbReference type="Pfam" id="PF01370"/>
    </source>
</evidence>
<evidence type="ECO:0000313" key="4">
    <source>
        <dbReference type="EMBL" id="ACA59005.1"/>
    </source>
</evidence>
<dbReference type="Gene3D" id="3.40.50.720">
    <property type="entry name" value="NAD(P)-binding Rossmann-like Domain"/>
    <property type="match status" value="1"/>
</dbReference>
<reference evidence="4 5" key="2">
    <citation type="journal article" date="2008" name="Science">
        <title>Environmental genomics reveals a single-species ecosystem deep within Earth.</title>
        <authorList>
            <person name="Chivian D."/>
            <person name="Brodie E.L."/>
            <person name="Alm E.J."/>
            <person name="Culley D.E."/>
            <person name="Dehal P.S."/>
            <person name="Desantis T.Z."/>
            <person name="Gihring T.M."/>
            <person name="Lapidus A."/>
            <person name="Lin L.H."/>
            <person name="Lowry S.R."/>
            <person name="Moser D.P."/>
            <person name="Richardson P.M."/>
            <person name="Southam G."/>
            <person name="Wanger G."/>
            <person name="Pratt L.M."/>
            <person name="Andersen G.L."/>
            <person name="Hazen T.C."/>
            <person name="Brockman F.J."/>
            <person name="Arkin A.P."/>
            <person name="Onstott T.C."/>
        </authorList>
    </citation>
    <scope>NUCLEOTIDE SEQUENCE [LARGE SCALE GENOMIC DNA]</scope>
    <source>
        <strain evidence="4 5">MP104C</strain>
    </source>
</reference>
<dbReference type="STRING" id="477974.Daud_0459"/>
<name>B1I1V3_DESAP</name>
<protein>
    <submittedName>
        <fullName evidence="4">NAD-dependent epimerase/dehydratase</fullName>
    </submittedName>
</protein>
<proteinExistence type="inferred from homology"/>
<dbReference type="InterPro" id="IPR013549">
    <property type="entry name" value="DUF1731"/>
</dbReference>
<evidence type="ECO:0000313" key="5">
    <source>
        <dbReference type="Proteomes" id="UP000008544"/>
    </source>
</evidence>
<gene>
    <name evidence="4" type="ordered locus">Daud_0459</name>
</gene>
<comment type="similarity">
    <text evidence="1">Belongs to the NAD(P)-dependent epimerase/dehydratase family. SDR39U1 subfamily.</text>
</comment>
<dbReference type="CDD" id="cd05242">
    <property type="entry name" value="SDR_a8"/>
    <property type="match status" value="1"/>
</dbReference>
<dbReference type="KEGG" id="dau:Daud_0459"/>
<evidence type="ECO:0000256" key="1">
    <source>
        <dbReference type="ARBA" id="ARBA00009353"/>
    </source>
</evidence>
<dbReference type="InterPro" id="IPR010099">
    <property type="entry name" value="SDR39U1"/>
</dbReference>
<dbReference type="InterPro" id="IPR036291">
    <property type="entry name" value="NAD(P)-bd_dom_sf"/>
</dbReference>
<reference evidence="5" key="1">
    <citation type="submission" date="2007-10" db="EMBL/GenBank/DDBJ databases">
        <title>Complete sequence of chromosome of Desulforudis audaxviator MP104C.</title>
        <authorList>
            <person name="Copeland A."/>
            <person name="Lucas S."/>
            <person name="Lapidus A."/>
            <person name="Barry K."/>
            <person name="Glavina del Rio T."/>
            <person name="Dalin E."/>
            <person name="Tice H."/>
            <person name="Bruce D."/>
            <person name="Pitluck S."/>
            <person name="Lowry S.R."/>
            <person name="Larimer F."/>
            <person name="Land M.L."/>
            <person name="Hauser L."/>
            <person name="Kyrpides N."/>
            <person name="Ivanova N.N."/>
            <person name="Richardson P."/>
        </authorList>
    </citation>
    <scope>NUCLEOTIDE SEQUENCE [LARGE SCALE GENOMIC DNA]</scope>
    <source>
        <strain evidence="5">MP104C</strain>
    </source>
</reference>
<dbReference type="HOGENOM" id="CLU_047373_0_3_9"/>
<dbReference type="AlphaFoldDB" id="B1I1V3"/>
<dbReference type="eggNOG" id="COG1090">
    <property type="taxonomic scope" value="Bacteria"/>
</dbReference>
<keyword evidence="5" id="KW-1185">Reference proteome</keyword>
<feature type="domain" description="DUF1731" evidence="3">
    <location>
        <begin position="270"/>
        <end position="316"/>
    </location>
</feature>
<dbReference type="PANTHER" id="PTHR11092:SF0">
    <property type="entry name" value="EPIMERASE FAMILY PROTEIN SDR39U1"/>
    <property type="match status" value="1"/>
</dbReference>
<dbReference type="OrthoDB" id="9801773at2"/>
<dbReference type="SUPFAM" id="SSF51735">
    <property type="entry name" value="NAD(P)-binding Rossmann-fold domains"/>
    <property type="match status" value="1"/>
</dbReference>
<evidence type="ECO:0000259" key="3">
    <source>
        <dbReference type="Pfam" id="PF08338"/>
    </source>
</evidence>
<dbReference type="Pfam" id="PF01370">
    <property type="entry name" value="Epimerase"/>
    <property type="match status" value="1"/>
</dbReference>
<dbReference type="Proteomes" id="UP000008544">
    <property type="component" value="Chromosome"/>
</dbReference>
<dbReference type="InterPro" id="IPR001509">
    <property type="entry name" value="Epimerase_deHydtase"/>
</dbReference>
<dbReference type="EMBL" id="CP000860">
    <property type="protein sequence ID" value="ACA59005.1"/>
    <property type="molecule type" value="Genomic_DNA"/>
</dbReference>
<sequence length="321" mass="34296">MSDCGKEAGMGFWEEVNLVHVVITGGKGFVGRALSRHLADRGHRVTVLTRGAPDVKIAPRNLEVVRWNPALPDPALFTGTDAIVNLAGESIALGRWSAEAKQRILSSRVDTTRALVNALQAADPRPRVLVSASAVGYYGDRGNEDLNEESGPGDDFLARVCVAWEAEARAAGGFGVRVVLARFGMVLGPGGGLLSRMITPFRLGLGGPLGSGRQWMSWVHLEDAAAAIMLALKADRLHGPINVTAPHPVRNLEFARIMGRILGRPSFLPVPAAALRLVLGEMADLLLTGQRVFPARLKALGFQHRFSNLADALKDALGKSD</sequence>
<organism evidence="4 5">
    <name type="scientific">Desulforudis audaxviator (strain MP104C)</name>
    <dbReference type="NCBI Taxonomy" id="477974"/>
    <lineage>
        <taxon>Bacteria</taxon>
        <taxon>Bacillati</taxon>
        <taxon>Bacillota</taxon>
        <taxon>Clostridia</taxon>
        <taxon>Thermoanaerobacterales</taxon>
        <taxon>Candidatus Desulforudaceae</taxon>
        <taxon>Candidatus Desulforudis</taxon>
    </lineage>
</organism>
<dbReference type="PANTHER" id="PTHR11092">
    <property type="entry name" value="SUGAR NUCLEOTIDE EPIMERASE RELATED"/>
    <property type="match status" value="1"/>
</dbReference>
<dbReference type="NCBIfam" id="TIGR01777">
    <property type="entry name" value="yfcH"/>
    <property type="match status" value="1"/>
</dbReference>
<dbReference type="Pfam" id="PF08338">
    <property type="entry name" value="DUF1731"/>
    <property type="match status" value="1"/>
</dbReference>
<feature type="domain" description="NAD-dependent epimerase/dehydratase" evidence="2">
    <location>
        <begin position="21"/>
        <end position="235"/>
    </location>
</feature>
<accession>B1I1V3</accession>